<accession>A0ABZ2TIG5</accession>
<organism evidence="7 8">
    <name type="scientific">Roseovarius rhodophyticola</name>
    <dbReference type="NCBI Taxonomy" id="3080827"/>
    <lineage>
        <taxon>Bacteria</taxon>
        <taxon>Pseudomonadati</taxon>
        <taxon>Pseudomonadota</taxon>
        <taxon>Alphaproteobacteria</taxon>
        <taxon>Rhodobacterales</taxon>
        <taxon>Roseobacteraceae</taxon>
        <taxon>Roseovarius</taxon>
    </lineage>
</organism>
<keyword evidence="3" id="KW-0812">Transmembrane</keyword>
<dbReference type="PANTHER" id="PTHR12812:SF0">
    <property type="entry name" value="HEPARAN-SULFATE 6-O-SULFOTRANSFERASE"/>
    <property type="match status" value="1"/>
</dbReference>
<dbReference type="Proteomes" id="UP001281305">
    <property type="component" value="Chromosome"/>
</dbReference>
<dbReference type="RefSeq" id="WP_317056218.1">
    <property type="nucleotide sequence ID" value="NZ_CP146606.1"/>
</dbReference>
<reference evidence="7 8" key="1">
    <citation type="submission" date="2024-02" db="EMBL/GenBank/DDBJ databases">
        <title>Roseovarius strain W115 nov., isolated from a marine algae.</title>
        <authorList>
            <person name="Lee M.W."/>
            <person name="Lee J.K."/>
            <person name="Kim J.M."/>
            <person name="Choi D.G."/>
            <person name="Baek J.H."/>
            <person name="Bayburt H."/>
            <person name="Jung J.J."/>
            <person name="Han D.M."/>
            <person name="Jeon C.O."/>
        </authorList>
    </citation>
    <scope>NUCLEOTIDE SEQUENCE [LARGE SCALE GENOMIC DNA]</scope>
    <source>
        <strain evidence="7 8">W115</strain>
    </source>
</reference>
<evidence type="ECO:0000256" key="1">
    <source>
        <dbReference type="ARBA" id="ARBA00004167"/>
    </source>
</evidence>
<dbReference type="Pfam" id="PF03567">
    <property type="entry name" value="Sulfotransfer_2"/>
    <property type="match status" value="1"/>
</dbReference>
<evidence type="ECO:0000256" key="6">
    <source>
        <dbReference type="ARBA" id="ARBA00023180"/>
    </source>
</evidence>
<keyword evidence="5" id="KW-0472">Membrane</keyword>
<dbReference type="PANTHER" id="PTHR12812">
    <property type="entry name" value="HEPARAN SULFATE 6-O-SULFOTRANSFERASE 3"/>
    <property type="match status" value="1"/>
</dbReference>
<gene>
    <name evidence="7" type="ORF">RZS32_006570</name>
</gene>
<keyword evidence="6" id="KW-0325">Glycoprotein</keyword>
<evidence type="ECO:0000313" key="7">
    <source>
        <dbReference type="EMBL" id="WYK19521.1"/>
    </source>
</evidence>
<evidence type="ECO:0000256" key="4">
    <source>
        <dbReference type="ARBA" id="ARBA00022989"/>
    </source>
</evidence>
<keyword evidence="2" id="KW-0808">Transferase</keyword>
<evidence type="ECO:0000313" key="8">
    <source>
        <dbReference type="Proteomes" id="UP001281305"/>
    </source>
</evidence>
<proteinExistence type="predicted"/>
<name>A0ABZ2TIG5_9RHOB</name>
<dbReference type="EMBL" id="CP146606">
    <property type="protein sequence ID" value="WYK19521.1"/>
    <property type="molecule type" value="Genomic_DNA"/>
</dbReference>
<dbReference type="SUPFAM" id="SSF52540">
    <property type="entry name" value="P-loop containing nucleoside triphosphate hydrolases"/>
    <property type="match status" value="1"/>
</dbReference>
<keyword evidence="4" id="KW-1133">Transmembrane helix</keyword>
<evidence type="ECO:0000256" key="3">
    <source>
        <dbReference type="ARBA" id="ARBA00022692"/>
    </source>
</evidence>
<dbReference type="InterPro" id="IPR010635">
    <property type="entry name" value="Heparan_SO4-6-sulfoTrfase"/>
</dbReference>
<dbReference type="Gene3D" id="3.40.50.300">
    <property type="entry name" value="P-loop containing nucleotide triphosphate hydrolases"/>
    <property type="match status" value="1"/>
</dbReference>
<sequence length="264" mass="29955">MSPIVFLHVPKTAGQTVHNELVRAVGGAKFTSPVRVTTQAVKGRQMPDGYRLYSGHIDWTELELLPKDRFVFTVLRDPKERIASFYLYMRKMAQQTAGHDLSLPENTGKRMALSLTADDYFFGGTDEWHQFVRSMYDNFYCSYFATRRMDGWGAMRPLSSKDQLTRALRGLRSLSAVYSIDRLEQLEEEIASRYGVSIHVAGNYFNTGGHPKNEDRWPKLCARFEKDQSIARIEAFATLDQALMESAFPSASSTVVDNVAMETP</sequence>
<comment type="subcellular location">
    <subcellularLocation>
        <location evidence="1">Membrane</location>
        <topology evidence="1">Single-pass membrane protein</topology>
    </subcellularLocation>
</comment>
<evidence type="ECO:0000256" key="5">
    <source>
        <dbReference type="ARBA" id="ARBA00023136"/>
    </source>
</evidence>
<keyword evidence="8" id="KW-1185">Reference proteome</keyword>
<protein>
    <submittedName>
        <fullName evidence="7">Sulfotransferase family 2 domain-containing protein</fullName>
    </submittedName>
</protein>
<dbReference type="InterPro" id="IPR005331">
    <property type="entry name" value="Sulfotransferase"/>
</dbReference>
<evidence type="ECO:0000256" key="2">
    <source>
        <dbReference type="ARBA" id="ARBA00022679"/>
    </source>
</evidence>
<dbReference type="InterPro" id="IPR027417">
    <property type="entry name" value="P-loop_NTPase"/>
</dbReference>